<dbReference type="Gene3D" id="2.60.120.260">
    <property type="entry name" value="Galactose-binding domain-like"/>
    <property type="match status" value="1"/>
</dbReference>
<evidence type="ECO:0000259" key="8">
    <source>
        <dbReference type="PROSITE" id="PS51829"/>
    </source>
</evidence>
<dbReference type="PROSITE" id="PS00138">
    <property type="entry name" value="SUBTILASE_SER"/>
    <property type="match status" value="1"/>
</dbReference>
<sequence length="588" mass="61053">MVLKHSYSGDSILRAFKFVFLLSLVLSFSYCKKDKKDPLEDLLNLLILQSLLAPQDGACTDSTDIPSDTYYSSQWHLSNTGSTSSSLLGEDAKATGAWAQGCKGGGVNIAVVDDGMDIDHEDLKANYSTSYQKLYGGSFYGFGTCSSSTGCHGTAVAGIMAAPQNSIGGVGIASKAKISPRNVLFNATDVNAGDAMSTNSAGIFISNNSWGAADNMGLLFPSGSFWRSGIDTALSTGRNGKGTVFFWAAGNGGRSLTAYYGQASSTNIYTDNSNYDGQANYYGVNAVCAIGNDGKKASYSEDGANLLVCAHSLGNNSVGIFTTDVSSTGGYNRGTSSTEPTNRNYTSSFSGTSAASPLAAGVGALIVDANPSLTWRDVRVILARSARQNDPSDAGWFTNGAGLKFNHKYGFGAADANAAVTLAKSWTLLGSVVQKAVTGSTTNASVANNNATGATNTVAVSSSGIGKIEFVDLTLTITTGASDEPGDLQIELTSPSGKTAILASPRACINSTPAFTRCTDFTGYRFGVTTFMDESADGTWSLKVSDLCNYSSSVRTCTSWGGQTSPGTTGVGTHTISSWSMNIRGRAN</sequence>
<dbReference type="Pfam" id="PF01483">
    <property type="entry name" value="P_proprotein"/>
    <property type="match status" value="1"/>
</dbReference>
<dbReference type="InterPro" id="IPR034182">
    <property type="entry name" value="Kexin/furin"/>
</dbReference>
<comment type="similarity">
    <text evidence="1">Belongs to the peptidase S8 family. Furin subfamily.</text>
</comment>
<keyword evidence="10" id="KW-1185">Reference proteome</keyword>
<dbReference type="InterPro" id="IPR036852">
    <property type="entry name" value="Peptidase_S8/S53_dom_sf"/>
</dbReference>
<dbReference type="PANTHER" id="PTHR42884:SF14">
    <property type="entry name" value="NEUROENDOCRINE CONVERTASE 1"/>
    <property type="match status" value="1"/>
</dbReference>
<evidence type="ECO:0000256" key="4">
    <source>
        <dbReference type="ARBA" id="ARBA00022801"/>
    </source>
</evidence>
<evidence type="ECO:0000256" key="5">
    <source>
        <dbReference type="ARBA" id="ARBA00022825"/>
    </source>
</evidence>
<feature type="active site" description="Charge relay system" evidence="7">
    <location>
        <position position="113"/>
    </location>
</feature>
<feature type="active site" description="Charge relay system" evidence="7">
    <location>
        <position position="152"/>
    </location>
</feature>
<keyword evidence="6" id="KW-0106">Calcium</keyword>
<dbReference type="SUPFAM" id="SSF49785">
    <property type="entry name" value="Galactose-binding domain-like"/>
    <property type="match status" value="1"/>
</dbReference>
<dbReference type="InterPro" id="IPR008979">
    <property type="entry name" value="Galactose-bd-like_sf"/>
</dbReference>
<dbReference type="PROSITE" id="PS51892">
    <property type="entry name" value="SUBTILASE"/>
    <property type="match status" value="1"/>
</dbReference>
<feature type="domain" description="P/Homo B" evidence="8">
    <location>
        <begin position="431"/>
        <end position="588"/>
    </location>
</feature>
<dbReference type="PROSITE" id="PS00136">
    <property type="entry name" value="SUBTILASE_ASP"/>
    <property type="match status" value="1"/>
</dbReference>
<evidence type="ECO:0000256" key="6">
    <source>
        <dbReference type="ARBA" id="ARBA00022837"/>
    </source>
</evidence>
<evidence type="ECO:0000256" key="2">
    <source>
        <dbReference type="ARBA" id="ARBA00022670"/>
    </source>
</evidence>
<proteinExistence type="inferred from homology"/>
<dbReference type="InterPro" id="IPR002884">
    <property type="entry name" value="P_dom"/>
</dbReference>
<accession>A0ABN6KGX7</accession>
<dbReference type="CDD" id="cd04059">
    <property type="entry name" value="Peptidases_S8_Protein_convertases_Kexins_Furin-like"/>
    <property type="match status" value="1"/>
</dbReference>
<dbReference type="Pfam" id="PF00082">
    <property type="entry name" value="Peptidase_S8"/>
    <property type="match status" value="1"/>
</dbReference>
<dbReference type="InterPro" id="IPR023827">
    <property type="entry name" value="Peptidase_S8_Asp-AS"/>
</dbReference>
<dbReference type="GO" id="GO:0006508">
    <property type="term" value="P:proteolysis"/>
    <property type="evidence" value="ECO:0007669"/>
    <property type="project" value="UniProtKB-KW"/>
</dbReference>
<keyword evidence="4 7" id="KW-0378">Hydrolase</keyword>
<name>A0ABN6KGX7_9LEPT</name>
<keyword evidence="2 7" id="KW-0645">Protease</keyword>
<dbReference type="InterPro" id="IPR022398">
    <property type="entry name" value="Peptidase_S8_His-AS"/>
</dbReference>
<evidence type="ECO:0000256" key="1">
    <source>
        <dbReference type="ARBA" id="ARBA00005325"/>
    </source>
</evidence>
<dbReference type="SUPFAM" id="SSF52743">
    <property type="entry name" value="Subtilisin-like"/>
    <property type="match status" value="1"/>
</dbReference>
<evidence type="ECO:0000256" key="3">
    <source>
        <dbReference type="ARBA" id="ARBA00022729"/>
    </source>
</evidence>
<protein>
    <submittedName>
        <fullName evidence="9">Serine protease</fullName>
    </submittedName>
</protein>
<feature type="active site" description="Charge relay system" evidence="7">
    <location>
        <position position="353"/>
    </location>
</feature>
<evidence type="ECO:0000256" key="7">
    <source>
        <dbReference type="PROSITE-ProRule" id="PRU01240"/>
    </source>
</evidence>
<dbReference type="GO" id="GO:0008233">
    <property type="term" value="F:peptidase activity"/>
    <property type="evidence" value="ECO:0007669"/>
    <property type="project" value="UniProtKB-KW"/>
</dbReference>
<dbReference type="InterPro" id="IPR000209">
    <property type="entry name" value="Peptidase_S8/S53_dom"/>
</dbReference>
<dbReference type="InterPro" id="IPR015500">
    <property type="entry name" value="Peptidase_S8_subtilisin-rel"/>
</dbReference>
<dbReference type="EMBL" id="AP025028">
    <property type="protein sequence ID" value="BDA80495.1"/>
    <property type="molecule type" value="Genomic_DNA"/>
</dbReference>
<dbReference type="PROSITE" id="PS00137">
    <property type="entry name" value="SUBTILASE_HIS"/>
    <property type="match status" value="1"/>
</dbReference>
<dbReference type="PROSITE" id="PS51829">
    <property type="entry name" value="P_HOMO_B"/>
    <property type="match status" value="1"/>
</dbReference>
<dbReference type="PANTHER" id="PTHR42884">
    <property type="entry name" value="PROPROTEIN CONVERTASE SUBTILISIN/KEXIN-RELATED"/>
    <property type="match status" value="1"/>
</dbReference>
<evidence type="ECO:0000313" key="10">
    <source>
        <dbReference type="Proteomes" id="UP000245263"/>
    </source>
</evidence>
<dbReference type="Proteomes" id="UP000245263">
    <property type="component" value="Chromosome 1"/>
</dbReference>
<keyword evidence="3" id="KW-0732">Signal</keyword>
<dbReference type="PRINTS" id="PR00723">
    <property type="entry name" value="SUBTILISIN"/>
</dbReference>
<reference evidence="9 10" key="1">
    <citation type="submission" date="2021-08" db="EMBL/GenBank/DDBJ databases">
        <title>Complete genome sequence of Leptospira kobayashii strain E30.</title>
        <authorList>
            <person name="Nakao R."/>
            <person name="Nakamura S."/>
            <person name="Masuzawa T."/>
            <person name="Koizumi N."/>
        </authorList>
    </citation>
    <scope>NUCLEOTIDE SEQUENCE [LARGE SCALE GENOMIC DNA]</scope>
    <source>
        <strain evidence="9 10">E30</strain>
    </source>
</reference>
<organism evidence="9 10">
    <name type="scientific">Leptospira kobayashii</name>
    <dbReference type="NCBI Taxonomy" id="1917830"/>
    <lineage>
        <taxon>Bacteria</taxon>
        <taxon>Pseudomonadati</taxon>
        <taxon>Spirochaetota</taxon>
        <taxon>Spirochaetia</taxon>
        <taxon>Leptospirales</taxon>
        <taxon>Leptospiraceae</taxon>
        <taxon>Leptospira</taxon>
    </lineage>
</organism>
<keyword evidence="5 7" id="KW-0720">Serine protease</keyword>
<dbReference type="InterPro" id="IPR023828">
    <property type="entry name" value="Peptidase_S8_Ser-AS"/>
</dbReference>
<dbReference type="Gene3D" id="3.40.50.200">
    <property type="entry name" value="Peptidase S8/S53 domain"/>
    <property type="match status" value="1"/>
</dbReference>
<gene>
    <name evidence="9" type="ORF">LPTSP3_g34250</name>
</gene>
<evidence type="ECO:0000313" key="9">
    <source>
        <dbReference type="EMBL" id="BDA80495.1"/>
    </source>
</evidence>